<dbReference type="EMBL" id="JAAMFI010000002">
    <property type="protein sequence ID" value="MBS9335236.1"/>
    <property type="molecule type" value="Genomic_DNA"/>
</dbReference>
<sequence length="409" mass="43548">MSEKFYQLSPEKRLEKMTTDESLQRFFLARQSSEMPDLIENYVADFKLPEGVLPDLTVNEKHYRVPMVVEEPSVVAAAANGARMVALGGGFQEEGQSQALVGGQLLFLDADLDALGEYIEANEAAIFETAALAKPSLVARGDGLKKVDFRIIDQRHSVLELSVQSGKAMGANAVNTILEAVKDVMAPFSEKLVGAILTNAGHGAEVSVSAQLPVEIVGGIKAAERIVSLSEFGKVDSDRAVTENKGIFNGLSAVLLATGNDYRAVEAAGHAFASQSGHYQSLSSWQLSADQKFLQGRLTLPLNIGILGGAIGALPMAQKNLELMGNPTVAELKAIMLSVGLANNLAALKAVSGKGIQEGHMRMQARALAIQVGASGSEVNRVADRLAKEKTIDEKTATRILGEERQHDA</sequence>
<dbReference type="PANTHER" id="PTHR10572:SF24">
    <property type="entry name" value="3-HYDROXY-3-METHYLGLUTARYL-COENZYME A REDUCTASE"/>
    <property type="match status" value="1"/>
</dbReference>
<evidence type="ECO:0000313" key="4">
    <source>
        <dbReference type="Proteomes" id="UP001519418"/>
    </source>
</evidence>
<dbReference type="RefSeq" id="WP_213819831.1">
    <property type="nucleotide sequence ID" value="NZ_JAAMFI010000002.1"/>
</dbReference>
<reference evidence="3 4" key="1">
    <citation type="submission" date="2020-02" db="EMBL/GenBank/DDBJ databases">
        <title>Fructobacillus sp. isolated from paper mulberry of Taiwan.</title>
        <authorList>
            <person name="Lin S.-T."/>
        </authorList>
    </citation>
    <scope>NUCLEOTIDE SEQUENCE [LARGE SCALE GENOMIC DNA]</scope>
    <source>
        <strain evidence="3 4">M1-10</strain>
    </source>
</reference>
<accession>A0ABS5QS89</accession>
<dbReference type="InterPro" id="IPR009029">
    <property type="entry name" value="HMG_CoA_Rdtase_sub-bd_dom_sf"/>
</dbReference>
<dbReference type="SUPFAM" id="SSF55035">
    <property type="entry name" value="NAD-binding domain of HMG-CoA reductase"/>
    <property type="match status" value="1"/>
</dbReference>
<evidence type="ECO:0000313" key="3">
    <source>
        <dbReference type="EMBL" id="MBS9335236.1"/>
    </source>
</evidence>
<dbReference type="SUPFAM" id="SSF56542">
    <property type="entry name" value="Substrate-binding domain of HMG-CoA reductase"/>
    <property type="match status" value="1"/>
</dbReference>
<comment type="caution">
    <text evidence="3">The sequence shown here is derived from an EMBL/GenBank/DDBJ whole genome shotgun (WGS) entry which is preliminary data.</text>
</comment>
<dbReference type="InterPro" id="IPR023074">
    <property type="entry name" value="HMG_CoA_Rdtase_cat_sf"/>
</dbReference>
<keyword evidence="2" id="KW-0560">Oxidoreductase</keyword>
<dbReference type="PANTHER" id="PTHR10572">
    <property type="entry name" value="3-HYDROXY-3-METHYLGLUTARYL-COENZYME A REDUCTASE"/>
    <property type="match status" value="1"/>
</dbReference>
<dbReference type="Proteomes" id="UP001519418">
    <property type="component" value="Unassembled WGS sequence"/>
</dbReference>
<dbReference type="InterPro" id="IPR002202">
    <property type="entry name" value="HMG_CoA_Rdtase"/>
</dbReference>
<dbReference type="Gene3D" id="3.90.770.10">
    <property type="entry name" value="3-hydroxy-3-methylglutaryl-coenzyme A Reductase, Chain A, domain 2"/>
    <property type="match status" value="2"/>
</dbReference>
<name>A0ABS5QS89_9LACO</name>
<dbReference type="PROSITE" id="PS50065">
    <property type="entry name" value="HMG_COA_REDUCTASE_4"/>
    <property type="match status" value="1"/>
</dbReference>
<keyword evidence="4" id="KW-1185">Reference proteome</keyword>
<comment type="similarity">
    <text evidence="1">Belongs to the HMG-CoA reductase family.</text>
</comment>
<evidence type="ECO:0000256" key="2">
    <source>
        <dbReference type="ARBA" id="ARBA00023002"/>
    </source>
</evidence>
<dbReference type="Pfam" id="PF00368">
    <property type="entry name" value="HMG-CoA_red"/>
    <property type="match status" value="1"/>
</dbReference>
<evidence type="ECO:0000256" key="1">
    <source>
        <dbReference type="ARBA" id="ARBA00007661"/>
    </source>
</evidence>
<gene>
    <name evidence="3" type="ORF">G6R27_04230</name>
</gene>
<protein>
    <submittedName>
        <fullName evidence="3">Hydroxymethylglutaryl-CoA reductase</fullName>
    </submittedName>
</protein>
<organism evidence="3 4">
    <name type="scientific">Fructobacillus papyriferae</name>
    <dbReference type="NCBI Taxonomy" id="2713171"/>
    <lineage>
        <taxon>Bacteria</taxon>
        <taxon>Bacillati</taxon>
        <taxon>Bacillota</taxon>
        <taxon>Bacilli</taxon>
        <taxon>Lactobacillales</taxon>
        <taxon>Lactobacillaceae</taxon>
        <taxon>Fructobacillus</taxon>
    </lineage>
</organism>
<proteinExistence type="inferred from homology"/>
<dbReference type="Gene3D" id="1.10.8.660">
    <property type="match status" value="1"/>
</dbReference>
<dbReference type="InterPro" id="IPR009023">
    <property type="entry name" value="HMG_CoA_Rdtase_NAD(P)-bd_sf"/>
</dbReference>